<accession>A0AAW9D1D3</accession>
<evidence type="ECO:0000313" key="2">
    <source>
        <dbReference type="EMBL" id="MDW9255951.1"/>
    </source>
</evidence>
<comment type="caution">
    <text evidence="2">The sequence shown here is derived from an EMBL/GenBank/DDBJ whole genome shotgun (WGS) entry which is preliminary data.</text>
</comment>
<sequence>MNGGDAARASLADERGKYAPRRIAQSARAVARRAARPSLGKSV</sequence>
<dbReference type="AlphaFoldDB" id="A0AAW9D1D3"/>
<protein>
    <submittedName>
        <fullName evidence="2">Uncharacterized protein</fullName>
    </submittedName>
</protein>
<evidence type="ECO:0000313" key="3">
    <source>
        <dbReference type="Proteomes" id="UP001272137"/>
    </source>
</evidence>
<gene>
    <name evidence="2" type="ORF">C7S16_0495</name>
</gene>
<name>A0AAW9D1D3_BURTH</name>
<reference evidence="2" key="1">
    <citation type="submission" date="2018-08" db="EMBL/GenBank/DDBJ databases">
        <title>Identification of Burkholderia cepacia strains that express a Burkholderia pseudomallei-like capsular polysaccharide.</title>
        <authorList>
            <person name="Burtnick M.N."/>
            <person name="Vongsouvath M."/>
            <person name="Newton P."/>
            <person name="Wuthiekanun V."/>
            <person name="Limmathurotsakul D."/>
            <person name="Brett P.J."/>
            <person name="Chantratita N."/>
            <person name="Dance D.A."/>
        </authorList>
    </citation>
    <scope>NUCLEOTIDE SEQUENCE</scope>
    <source>
        <strain evidence="2">SBXCC001</strain>
    </source>
</reference>
<organism evidence="2 3">
    <name type="scientific">Burkholderia thailandensis</name>
    <dbReference type="NCBI Taxonomy" id="57975"/>
    <lineage>
        <taxon>Bacteria</taxon>
        <taxon>Pseudomonadati</taxon>
        <taxon>Pseudomonadota</taxon>
        <taxon>Betaproteobacteria</taxon>
        <taxon>Burkholderiales</taxon>
        <taxon>Burkholderiaceae</taxon>
        <taxon>Burkholderia</taxon>
        <taxon>pseudomallei group</taxon>
    </lineage>
</organism>
<feature type="region of interest" description="Disordered" evidence="1">
    <location>
        <begin position="1"/>
        <end position="24"/>
    </location>
</feature>
<dbReference type="Proteomes" id="UP001272137">
    <property type="component" value="Unassembled WGS sequence"/>
</dbReference>
<dbReference type="EMBL" id="QXCT01000002">
    <property type="protein sequence ID" value="MDW9255951.1"/>
    <property type="molecule type" value="Genomic_DNA"/>
</dbReference>
<evidence type="ECO:0000256" key="1">
    <source>
        <dbReference type="SAM" id="MobiDB-lite"/>
    </source>
</evidence>
<proteinExistence type="predicted"/>